<dbReference type="Proteomes" id="UP000762676">
    <property type="component" value="Unassembled WGS sequence"/>
</dbReference>
<protein>
    <submittedName>
        <fullName evidence="1">Beclin 1-associated autophagy-related key regulator</fullName>
    </submittedName>
</protein>
<dbReference type="PANTHER" id="PTHR13664:SF0">
    <property type="entry name" value="BECLIN 1-ASSOCIATED AUTOPHAGY-RELATED KEY REGULATOR"/>
    <property type="match status" value="1"/>
</dbReference>
<proteinExistence type="predicted"/>
<dbReference type="GO" id="GO:0009267">
    <property type="term" value="P:cellular response to starvation"/>
    <property type="evidence" value="ECO:0007669"/>
    <property type="project" value="TreeGrafter"/>
</dbReference>
<evidence type="ECO:0000313" key="2">
    <source>
        <dbReference type="Proteomes" id="UP000762676"/>
    </source>
</evidence>
<reference evidence="1 2" key="1">
    <citation type="journal article" date="2021" name="Elife">
        <title>Chloroplast acquisition without the gene transfer in kleptoplastic sea slugs, Plakobranchus ocellatus.</title>
        <authorList>
            <person name="Maeda T."/>
            <person name="Takahashi S."/>
            <person name="Yoshida T."/>
            <person name="Shimamura S."/>
            <person name="Takaki Y."/>
            <person name="Nagai Y."/>
            <person name="Toyoda A."/>
            <person name="Suzuki Y."/>
            <person name="Arimoto A."/>
            <person name="Ishii H."/>
            <person name="Satoh N."/>
            <person name="Nishiyama T."/>
            <person name="Hasebe M."/>
            <person name="Maruyama T."/>
            <person name="Minagawa J."/>
            <person name="Obokata J."/>
            <person name="Shigenobu S."/>
        </authorList>
    </citation>
    <scope>NUCLEOTIDE SEQUENCE [LARGE SCALE GENOMIC DNA]</scope>
</reference>
<dbReference type="EMBL" id="BMAT01000087">
    <property type="protein sequence ID" value="GFR59382.1"/>
    <property type="molecule type" value="Genomic_DNA"/>
</dbReference>
<dbReference type="GO" id="GO:0097632">
    <property type="term" value="C:extrinsic component of phagophore assembly site membrane"/>
    <property type="evidence" value="ECO:0007669"/>
    <property type="project" value="TreeGrafter"/>
</dbReference>
<evidence type="ECO:0000313" key="1">
    <source>
        <dbReference type="EMBL" id="GFR59382.1"/>
    </source>
</evidence>
<comment type="caution">
    <text evidence="1">The sequence shown here is derived from an EMBL/GenBank/DDBJ whole genome shotgun (WGS) entry which is preliminary data.</text>
</comment>
<dbReference type="GO" id="GO:0000423">
    <property type="term" value="P:mitophagy"/>
    <property type="evidence" value="ECO:0007669"/>
    <property type="project" value="TreeGrafter"/>
</dbReference>
<organism evidence="1 2">
    <name type="scientific">Elysia marginata</name>
    <dbReference type="NCBI Taxonomy" id="1093978"/>
    <lineage>
        <taxon>Eukaryota</taxon>
        <taxon>Metazoa</taxon>
        <taxon>Spiralia</taxon>
        <taxon>Lophotrochozoa</taxon>
        <taxon>Mollusca</taxon>
        <taxon>Gastropoda</taxon>
        <taxon>Heterobranchia</taxon>
        <taxon>Euthyneura</taxon>
        <taxon>Panpulmonata</taxon>
        <taxon>Sacoglossa</taxon>
        <taxon>Placobranchoidea</taxon>
        <taxon>Plakobranchidae</taxon>
        <taxon>Elysia</taxon>
    </lineage>
</organism>
<dbReference type="GO" id="GO:0097629">
    <property type="term" value="C:extrinsic component of omegasome membrane"/>
    <property type="evidence" value="ECO:0007669"/>
    <property type="project" value="TreeGrafter"/>
</dbReference>
<dbReference type="GO" id="GO:0043495">
    <property type="term" value="F:protein-membrane adaptor activity"/>
    <property type="evidence" value="ECO:0007669"/>
    <property type="project" value="TreeGrafter"/>
</dbReference>
<dbReference type="GO" id="GO:0000045">
    <property type="term" value="P:autophagosome assembly"/>
    <property type="evidence" value="ECO:0007669"/>
    <property type="project" value="TreeGrafter"/>
</dbReference>
<dbReference type="AlphaFoldDB" id="A0AAV4EEF5"/>
<gene>
    <name evidence="1" type="ORF">ElyMa_000053400</name>
</gene>
<dbReference type="GO" id="GO:0005776">
    <property type="term" value="C:autophagosome"/>
    <property type="evidence" value="ECO:0007669"/>
    <property type="project" value="TreeGrafter"/>
</dbReference>
<dbReference type="PANTHER" id="PTHR13664">
    <property type="entry name" value="BECLIN 1-ASSOCIATED AUTOPHAGY-RELATED KEY REGULATOR"/>
    <property type="match status" value="1"/>
</dbReference>
<keyword evidence="2" id="KW-1185">Reference proteome</keyword>
<dbReference type="GO" id="GO:0016240">
    <property type="term" value="P:autophagosome membrane docking"/>
    <property type="evidence" value="ECO:0007669"/>
    <property type="project" value="TreeGrafter"/>
</dbReference>
<dbReference type="GO" id="GO:0035014">
    <property type="term" value="F:phosphatidylinositol 3-kinase regulator activity"/>
    <property type="evidence" value="ECO:0007669"/>
    <property type="project" value="TreeGrafter"/>
</dbReference>
<dbReference type="GO" id="GO:0035032">
    <property type="term" value="C:phosphatidylinositol 3-kinase complex, class III"/>
    <property type="evidence" value="ECO:0007669"/>
    <property type="project" value="TreeGrafter"/>
</dbReference>
<sequence length="215" mass="23452">MATALKDACETVLVGGKWVHVDHREENHCTIVDSTLPDYSGESSAVNLYLLATRHASGNQSKTPVGNASYGIYSALGYIVLFTHQAAMVLDIPLPRKCSFRELKDDMREPDFCNFVWRLHQNIMHLAYSQGVDPDLLVDSLCLQNLLSILNCEALGSGIGEKGGPSAAGQKTVTGAGCWLVQFIDGSPTPPRLAKPMRTHCSCAHTYAFHPCVYI</sequence>
<accession>A0AAV4EEF5</accession>
<name>A0AAV4EEF5_9GAST</name>